<keyword evidence="1" id="KW-0732">Signal</keyword>
<evidence type="ECO:0000313" key="3">
    <source>
        <dbReference type="EMBL" id="MBL5936038.1"/>
    </source>
</evidence>
<dbReference type="InterPro" id="IPR000259">
    <property type="entry name" value="Adhesion_dom_fimbrial"/>
</dbReference>
<evidence type="ECO:0000313" key="4">
    <source>
        <dbReference type="Proteomes" id="UP000653275"/>
    </source>
</evidence>
<accession>A0AAP2AF87</accession>
<dbReference type="GO" id="GO:0007155">
    <property type="term" value="P:cell adhesion"/>
    <property type="evidence" value="ECO:0007669"/>
    <property type="project" value="InterPro"/>
</dbReference>
<feature type="domain" description="Fimbrial-type adhesion" evidence="2">
    <location>
        <begin position="46"/>
        <end position="176"/>
    </location>
</feature>
<dbReference type="InterPro" id="IPR008966">
    <property type="entry name" value="Adhesion_dom_sf"/>
</dbReference>
<dbReference type="Pfam" id="PF00419">
    <property type="entry name" value="Fimbrial"/>
    <property type="match status" value="1"/>
</dbReference>
<dbReference type="SUPFAM" id="SSF49401">
    <property type="entry name" value="Bacterial adhesins"/>
    <property type="match status" value="1"/>
</dbReference>
<reference evidence="3" key="1">
    <citation type="submission" date="2020-12" db="EMBL/GenBank/DDBJ databases">
        <title>Draft genome sequence of Enterobacter spp., Lelliottia spp. and Serratia spp. isolated from drinking water reservoirs and lakes.</title>
        <authorList>
            <person name="Reitter C."/>
            <person name="Neuhaus K."/>
            <person name="Huegler M."/>
        </authorList>
    </citation>
    <scope>NUCLEOTIDE SEQUENCE</scope>
    <source>
        <strain evidence="3">TZW15</strain>
    </source>
</reference>
<dbReference type="AlphaFoldDB" id="A0AAP2AF87"/>
<feature type="signal peptide" evidence="1">
    <location>
        <begin position="1"/>
        <end position="22"/>
    </location>
</feature>
<proteinExistence type="predicted"/>
<gene>
    <name evidence="3" type="ORF">I7V27_16480</name>
</gene>
<name>A0AAP2AF87_LELAM</name>
<dbReference type="GO" id="GO:0009289">
    <property type="term" value="C:pilus"/>
    <property type="evidence" value="ECO:0007669"/>
    <property type="project" value="InterPro"/>
</dbReference>
<evidence type="ECO:0000259" key="2">
    <source>
        <dbReference type="Pfam" id="PF00419"/>
    </source>
</evidence>
<feature type="chain" id="PRO_5042993720" evidence="1">
    <location>
        <begin position="23"/>
        <end position="181"/>
    </location>
</feature>
<dbReference type="Proteomes" id="UP000653275">
    <property type="component" value="Unassembled WGS sequence"/>
</dbReference>
<dbReference type="InterPro" id="IPR036937">
    <property type="entry name" value="Adhesion_dom_fimbrial_sf"/>
</dbReference>
<organism evidence="3 4">
    <name type="scientific">Lelliottia amnigena</name>
    <name type="common">Enterobacter amnigenus</name>
    <dbReference type="NCBI Taxonomy" id="61646"/>
    <lineage>
        <taxon>Bacteria</taxon>
        <taxon>Pseudomonadati</taxon>
        <taxon>Pseudomonadota</taxon>
        <taxon>Gammaproteobacteria</taxon>
        <taxon>Enterobacterales</taxon>
        <taxon>Enterobacteriaceae</taxon>
        <taxon>Lelliottia</taxon>
    </lineage>
</organism>
<protein>
    <submittedName>
        <fullName evidence="3">Fimbrial protein</fullName>
    </submittedName>
</protein>
<dbReference type="EMBL" id="JAENMS010000009">
    <property type="protein sequence ID" value="MBL5936038.1"/>
    <property type="molecule type" value="Genomic_DNA"/>
</dbReference>
<dbReference type="RefSeq" id="WP_131488976.1">
    <property type="nucleotide sequence ID" value="NZ_JAENMR010000009.1"/>
</dbReference>
<dbReference type="Gene3D" id="2.60.40.1090">
    <property type="entry name" value="Fimbrial-type adhesion domain"/>
    <property type="match status" value="1"/>
</dbReference>
<sequence>MTKRLLTGFAISALLAAMPALAEQTDNTSTTIQINGVATSDYELVCAVATSAGSVSLLEMPDTLIKQGADATAPVQVHLYVYGPAEKCDSLVEAGKIAYRFSGKIDDADGTVLANSLTDDSAAKGVGVGIYDANNKPVNVNGGSLHAQKDTVIGLQMVQLKGKEAIAGNINSFVTIDIERL</sequence>
<comment type="caution">
    <text evidence="3">The sequence shown here is derived from an EMBL/GenBank/DDBJ whole genome shotgun (WGS) entry which is preliminary data.</text>
</comment>
<evidence type="ECO:0000256" key="1">
    <source>
        <dbReference type="SAM" id="SignalP"/>
    </source>
</evidence>